<dbReference type="GO" id="GO:0000428">
    <property type="term" value="C:DNA-directed RNA polymerase complex"/>
    <property type="evidence" value="ECO:0007669"/>
    <property type="project" value="UniProtKB-KW"/>
</dbReference>
<evidence type="ECO:0000313" key="1">
    <source>
        <dbReference type="EMBL" id="DAE01035.1"/>
    </source>
</evidence>
<organism evidence="1">
    <name type="scientific">Myoviridae sp. ctXVO17</name>
    <dbReference type="NCBI Taxonomy" id="2825121"/>
    <lineage>
        <taxon>Viruses</taxon>
        <taxon>Duplodnaviria</taxon>
        <taxon>Heunggongvirae</taxon>
        <taxon>Uroviricota</taxon>
        <taxon>Caudoviricetes</taxon>
    </lineage>
</organism>
<dbReference type="EMBL" id="BK015316">
    <property type="protein sequence ID" value="DAE01035.1"/>
    <property type="molecule type" value="Genomic_DNA"/>
</dbReference>
<proteinExistence type="predicted"/>
<keyword evidence="1" id="KW-0804">Transcription</keyword>
<name>A0A8S5P3K4_9CAUD</name>
<protein>
    <submittedName>
        <fullName evidence="1">DNA-directed RNA polymerase II subunit</fullName>
    </submittedName>
</protein>
<reference evidence="1" key="1">
    <citation type="journal article" date="2021" name="Proc. Natl. Acad. Sci. U.S.A.">
        <title>A Catalog of Tens of Thousands of Viruses from Human Metagenomes Reveals Hidden Associations with Chronic Diseases.</title>
        <authorList>
            <person name="Tisza M.J."/>
            <person name="Buck C.B."/>
        </authorList>
    </citation>
    <scope>NUCLEOTIDE SEQUENCE</scope>
    <source>
        <strain evidence="1">CtXVO17</strain>
    </source>
</reference>
<accession>A0A8S5P3K4</accession>
<sequence length="53" mass="6093">MYGYICPTCGAHLDPQERCEECTEQKLKDQRESERIKSLLSVGKDAQYELVLS</sequence>
<keyword evidence="1" id="KW-0240">DNA-directed RNA polymerase</keyword>